<dbReference type="EMBL" id="AASE01000005">
    <property type="protein sequence ID" value="EAT59310.1"/>
    <property type="molecule type" value="Genomic_DNA"/>
</dbReference>
<dbReference type="NCBIfam" id="TIGR01549">
    <property type="entry name" value="HAD-SF-IA-v1"/>
    <property type="match status" value="1"/>
</dbReference>
<comment type="similarity">
    <text evidence="3">Belongs to the HAD-like hydrolase superfamily. CbbY/CbbZ/Gph/YieH family.</text>
</comment>
<dbReference type="Proteomes" id="UP000004162">
    <property type="component" value="Unassembled WGS sequence"/>
</dbReference>
<comment type="caution">
    <text evidence="5">The sequence shown here is derived from an EMBL/GenBank/DDBJ whole genome shotgun (WGS) entry which is preliminary data.</text>
</comment>
<evidence type="ECO:0000313" key="5">
    <source>
        <dbReference type="EMBL" id="EAT59310.1"/>
    </source>
</evidence>
<protein>
    <recommendedName>
        <fullName evidence="4">phosphoglycolate phosphatase</fullName>
        <ecNumber evidence="4">3.1.3.18</ecNumber>
    </recommendedName>
</protein>
<dbReference type="OrthoDB" id="9807630at2"/>
<evidence type="ECO:0000313" key="6">
    <source>
        <dbReference type="Proteomes" id="UP000004162"/>
    </source>
</evidence>
<dbReference type="GO" id="GO:0008967">
    <property type="term" value="F:phosphoglycolate phosphatase activity"/>
    <property type="evidence" value="ECO:0007669"/>
    <property type="project" value="UniProtKB-EC"/>
</dbReference>
<gene>
    <name evidence="5" type="ORF">CferDRAFT_1458</name>
</gene>
<dbReference type="GO" id="GO:0005829">
    <property type="term" value="C:cytosol"/>
    <property type="evidence" value="ECO:0007669"/>
    <property type="project" value="TreeGrafter"/>
</dbReference>
<dbReference type="Gene3D" id="1.10.150.240">
    <property type="entry name" value="Putative phosphatase, domain 2"/>
    <property type="match status" value="1"/>
</dbReference>
<dbReference type="PANTHER" id="PTHR43434:SF1">
    <property type="entry name" value="PHOSPHOGLYCOLATE PHOSPHATASE"/>
    <property type="match status" value="1"/>
</dbReference>
<dbReference type="SFLD" id="SFLDG01135">
    <property type="entry name" value="C1.5.6:_HAD__Beta-PGM__Phospha"/>
    <property type="match status" value="1"/>
</dbReference>
<evidence type="ECO:0000256" key="4">
    <source>
        <dbReference type="ARBA" id="ARBA00013078"/>
    </source>
</evidence>
<accession>Q0YST6</accession>
<dbReference type="InterPro" id="IPR023198">
    <property type="entry name" value="PGP-like_dom2"/>
</dbReference>
<dbReference type="Gene3D" id="3.40.50.1000">
    <property type="entry name" value="HAD superfamily/HAD-like"/>
    <property type="match status" value="1"/>
</dbReference>
<comment type="pathway">
    <text evidence="2">Organic acid metabolism; glycolate biosynthesis; glycolate from 2-phosphoglycolate: step 1/1.</text>
</comment>
<dbReference type="PANTHER" id="PTHR43434">
    <property type="entry name" value="PHOSPHOGLYCOLATE PHOSPHATASE"/>
    <property type="match status" value="1"/>
</dbReference>
<name>Q0YST6_9CHLB</name>
<reference evidence="5 6" key="1">
    <citation type="submission" date="2006-07" db="EMBL/GenBank/DDBJ databases">
        <title>Annotation of the draft genome assembly of Chlorobium ferroxidans DSM 13031.</title>
        <authorList>
            <consortium name="US DOE Joint Genome Institute (JGI-ORNL)"/>
            <person name="Larimer F."/>
            <person name="Land M."/>
            <person name="Hauser L."/>
        </authorList>
    </citation>
    <scope>NUCLEOTIDE SEQUENCE [LARGE SCALE GENOMIC DNA]</scope>
    <source>
        <strain evidence="5 6">DSM 13031</strain>
    </source>
</reference>
<dbReference type="SFLD" id="SFLDG01129">
    <property type="entry name" value="C1.5:_HAD__Beta-PGM__Phosphata"/>
    <property type="match status" value="1"/>
</dbReference>
<dbReference type="InterPro" id="IPR036412">
    <property type="entry name" value="HAD-like_sf"/>
</dbReference>
<dbReference type="EC" id="3.1.3.18" evidence="4"/>
<reference evidence="5 6" key="2">
    <citation type="submission" date="2006-07" db="EMBL/GenBank/DDBJ databases">
        <title>Sequencing of the draft genome and assembly of Chlorobium ferroxidans DSM 13031.</title>
        <authorList>
            <consortium name="US DOE Joint Genome Institute (JGI-PGF)"/>
            <person name="Copeland A."/>
            <person name="Lucas S."/>
            <person name="Lapidus A."/>
            <person name="Barry K."/>
            <person name="Glavina del Rio T."/>
            <person name="Dalin E."/>
            <person name="Tice H."/>
            <person name="Bruce D."/>
            <person name="Pitluck S."/>
            <person name="Richardson P."/>
        </authorList>
    </citation>
    <scope>NUCLEOTIDE SEQUENCE [LARGE SCALE GENOMIC DNA]</scope>
    <source>
        <strain evidence="5 6">DSM 13031</strain>
    </source>
</reference>
<dbReference type="InterPro" id="IPR050155">
    <property type="entry name" value="HAD-like_hydrolase_sf"/>
</dbReference>
<dbReference type="AlphaFoldDB" id="Q0YST6"/>
<dbReference type="SUPFAM" id="SSF56784">
    <property type="entry name" value="HAD-like"/>
    <property type="match status" value="1"/>
</dbReference>
<dbReference type="PRINTS" id="PR00413">
    <property type="entry name" value="HADHALOGNASE"/>
</dbReference>
<dbReference type="InterPro" id="IPR006439">
    <property type="entry name" value="HAD-SF_hydro_IA"/>
</dbReference>
<dbReference type="RefSeq" id="WP_006365966.1">
    <property type="nucleotide sequence ID" value="NZ_AASE01000005.1"/>
</dbReference>
<evidence type="ECO:0000256" key="3">
    <source>
        <dbReference type="ARBA" id="ARBA00006171"/>
    </source>
</evidence>
<dbReference type="InterPro" id="IPR041492">
    <property type="entry name" value="HAD_2"/>
</dbReference>
<dbReference type="Pfam" id="PF13419">
    <property type="entry name" value="HAD_2"/>
    <property type="match status" value="1"/>
</dbReference>
<dbReference type="SFLD" id="SFLDS00003">
    <property type="entry name" value="Haloacid_Dehalogenase"/>
    <property type="match status" value="1"/>
</dbReference>
<comment type="catalytic activity">
    <reaction evidence="1">
        <text>2-phosphoglycolate + H2O = glycolate + phosphate</text>
        <dbReference type="Rhea" id="RHEA:14369"/>
        <dbReference type="ChEBI" id="CHEBI:15377"/>
        <dbReference type="ChEBI" id="CHEBI:29805"/>
        <dbReference type="ChEBI" id="CHEBI:43474"/>
        <dbReference type="ChEBI" id="CHEBI:58033"/>
        <dbReference type="EC" id="3.1.3.18"/>
    </reaction>
</comment>
<evidence type="ECO:0000256" key="2">
    <source>
        <dbReference type="ARBA" id="ARBA00004818"/>
    </source>
</evidence>
<keyword evidence="6" id="KW-1185">Reference proteome</keyword>
<organism evidence="5 6">
    <name type="scientific">Chlorobium ferrooxidans DSM 13031</name>
    <dbReference type="NCBI Taxonomy" id="377431"/>
    <lineage>
        <taxon>Bacteria</taxon>
        <taxon>Pseudomonadati</taxon>
        <taxon>Chlorobiota</taxon>
        <taxon>Chlorobiia</taxon>
        <taxon>Chlorobiales</taxon>
        <taxon>Chlorobiaceae</taxon>
        <taxon>Chlorobium/Pelodictyon group</taxon>
        <taxon>Chlorobium</taxon>
    </lineage>
</organism>
<dbReference type="GO" id="GO:0006281">
    <property type="term" value="P:DNA repair"/>
    <property type="evidence" value="ECO:0007669"/>
    <property type="project" value="TreeGrafter"/>
</dbReference>
<proteinExistence type="inferred from homology"/>
<keyword evidence="5" id="KW-0378">Hydrolase</keyword>
<dbReference type="InterPro" id="IPR023214">
    <property type="entry name" value="HAD_sf"/>
</dbReference>
<sequence length="217" mass="23995">MFKAVIFDLDGTLLDTLADLLTTLNSVLARHNYPTHSIDECRYLVGHGMRELVRKALPEGVATVDIIDRLLPEFMEEYTLNWNINSRPYPGIAEMLDSLKKRGIKTAILSNKADQFTLLCAEELLGNWKFDVVMGQRNGIPSKPDPTSALSVAAELGAEPSEILYVGDSGIDMQTATRAGFYPLGVLWGFRPESELLEFGAKSLAAHPDDIITLIEK</sequence>
<evidence type="ECO:0000256" key="1">
    <source>
        <dbReference type="ARBA" id="ARBA00000830"/>
    </source>
</evidence>